<evidence type="ECO:0000256" key="2">
    <source>
        <dbReference type="ARBA" id="ARBA00023187"/>
    </source>
</evidence>
<reference evidence="5 6" key="1">
    <citation type="journal article" date="2023" name="Life. Sci Alliance">
        <title>Evolutionary insights into 3D genome organization and epigenetic landscape of Vigna mungo.</title>
        <authorList>
            <person name="Junaid A."/>
            <person name="Singh B."/>
            <person name="Bhatia S."/>
        </authorList>
    </citation>
    <scope>NUCLEOTIDE SEQUENCE [LARGE SCALE GENOMIC DNA]</scope>
    <source>
        <strain evidence="5">Urdbean</strain>
    </source>
</reference>
<evidence type="ECO:0000259" key="4">
    <source>
        <dbReference type="SMART" id="SM01141"/>
    </source>
</evidence>
<dbReference type="Pfam" id="PF09750">
    <property type="entry name" value="DRY_EERY"/>
    <property type="match status" value="1"/>
</dbReference>
<keyword evidence="6" id="KW-1185">Reference proteome</keyword>
<dbReference type="Proteomes" id="UP001374535">
    <property type="component" value="Chromosome 2"/>
</dbReference>
<dbReference type="AlphaFoldDB" id="A0AAQ3NY29"/>
<dbReference type="PANTHER" id="PTHR13161">
    <property type="entry name" value="SPLICING FACTOR SUPPRESSOR OF WHITE APRICOT"/>
    <property type="match status" value="1"/>
</dbReference>
<protein>
    <recommendedName>
        <fullName evidence="4">Suppressor of white apricot N-terminal domain-containing protein</fullName>
    </recommendedName>
</protein>
<dbReference type="GO" id="GO:0006397">
    <property type="term" value="P:mRNA processing"/>
    <property type="evidence" value="ECO:0007669"/>
    <property type="project" value="UniProtKB-KW"/>
</dbReference>
<keyword evidence="2" id="KW-0508">mRNA splicing</keyword>
<dbReference type="GO" id="GO:0008380">
    <property type="term" value="P:RNA splicing"/>
    <property type="evidence" value="ECO:0007669"/>
    <property type="project" value="UniProtKB-KW"/>
</dbReference>
<evidence type="ECO:0000256" key="1">
    <source>
        <dbReference type="ARBA" id="ARBA00022664"/>
    </source>
</evidence>
<evidence type="ECO:0000256" key="3">
    <source>
        <dbReference type="SAM" id="MobiDB-lite"/>
    </source>
</evidence>
<dbReference type="EMBL" id="CP144699">
    <property type="protein sequence ID" value="WVZ18611.1"/>
    <property type="molecule type" value="Genomic_DNA"/>
</dbReference>
<evidence type="ECO:0000313" key="5">
    <source>
        <dbReference type="EMBL" id="WVZ18611.1"/>
    </source>
</evidence>
<keyword evidence="1" id="KW-0507">mRNA processing</keyword>
<evidence type="ECO:0000313" key="6">
    <source>
        <dbReference type="Proteomes" id="UP001374535"/>
    </source>
</evidence>
<feature type="region of interest" description="Disordered" evidence="3">
    <location>
        <begin position="243"/>
        <end position="293"/>
    </location>
</feature>
<dbReference type="InterPro" id="IPR040397">
    <property type="entry name" value="SWAP"/>
</dbReference>
<name>A0AAQ3NY29_VIGMU</name>
<dbReference type="SMART" id="SM01141">
    <property type="entry name" value="DRY_EERY"/>
    <property type="match status" value="1"/>
</dbReference>
<feature type="compositionally biased region" description="Acidic residues" evidence="3">
    <location>
        <begin position="276"/>
        <end position="288"/>
    </location>
</feature>
<feature type="compositionally biased region" description="Polar residues" evidence="3">
    <location>
        <begin position="246"/>
        <end position="261"/>
    </location>
</feature>
<gene>
    <name evidence="5" type="ORF">V8G54_005933</name>
</gene>
<feature type="domain" description="Suppressor of white apricot N-terminal" evidence="4">
    <location>
        <begin position="167"/>
        <end position="268"/>
    </location>
</feature>
<proteinExistence type="predicted"/>
<organism evidence="5 6">
    <name type="scientific">Vigna mungo</name>
    <name type="common">Black gram</name>
    <name type="synonym">Phaseolus mungo</name>
    <dbReference type="NCBI Taxonomy" id="3915"/>
    <lineage>
        <taxon>Eukaryota</taxon>
        <taxon>Viridiplantae</taxon>
        <taxon>Streptophyta</taxon>
        <taxon>Embryophyta</taxon>
        <taxon>Tracheophyta</taxon>
        <taxon>Spermatophyta</taxon>
        <taxon>Magnoliopsida</taxon>
        <taxon>eudicotyledons</taxon>
        <taxon>Gunneridae</taxon>
        <taxon>Pentapetalae</taxon>
        <taxon>rosids</taxon>
        <taxon>fabids</taxon>
        <taxon>Fabales</taxon>
        <taxon>Fabaceae</taxon>
        <taxon>Papilionoideae</taxon>
        <taxon>50 kb inversion clade</taxon>
        <taxon>NPAAA clade</taxon>
        <taxon>indigoferoid/millettioid clade</taxon>
        <taxon>Phaseoleae</taxon>
        <taxon>Vigna</taxon>
    </lineage>
</organism>
<dbReference type="InterPro" id="IPR019147">
    <property type="entry name" value="SWAP_N_domain"/>
</dbReference>
<sequence length="320" mass="36124">MSFLGLDYNYRGIYRRPLGLRPLPSVISIMGYKLEIWISFLKFLNFRIPSSSLPSPQFQKYLFPLLWSFRHCPKPNLVTLSHCDVANVEAGSLMAITLCLQQCGDLWKLAFALEVVAFGGVEADRGSLLGGALPFPSLCSKRFVGLKHEVAGPRQFEAVAVSDADGGSLVAVGFRCRTYRDDALYQATQDQQGCSFDGRALLDFIRDSSHKRTPEKSEEEEELEEFVNFVRYWDLVKHRGKGCRSNLPQPSASKGSYSQVGFSYDGNGKEETHISEDDDEDFNSDDSNNEGMEVIAKEYGVKRYGWLVYMDKKAKEEEKR</sequence>
<accession>A0AAQ3NY29</accession>
<dbReference type="PANTHER" id="PTHR13161:SF4">
    <property type="entry name" value="CLK4-ASSOCIATING SERINE_ARGININE RICH PROTEIN"/>
    <property type="match status" value="1"/>
</dbReference>